<dbReference type="FunFam" id="2.60.120.1040:FF:000001">
    <property type="entry name" value="Zinc finger protein ZPR1"/>
    <property type="match status" value="1"/>
</dbReference>
<organism evidence="11 12">
    <name type="scientific">Ajellomyces capsulatus</name>
    <name type="common">Darling's disease fungus</name>
    <name type="synonym">Histoplasma capsulatum</name>
    <dbReference type="NCBI Taxonomy" id="5037"/>
    <lineage>
        <taxon>Eukaryota</taxon>
        <taxon>Fungi</taxon>
        <taxon>Dikarya</taxon>
        <taxon>Ascomycota</taxon>
        <taxon>Pezizomycotina</taxon>
        <taxon>Eurotiomycetes</taxon>
        <taxon>Eurotiomycetidae</taxon>
        <taxon>Onygenales</taxon>
        <taxon>Ajellomycetaceae</taxon>
        <taxon>Histoplasma</taxon>
    </lineage>
</organism>
<evidence type="ECO:0000259" key="10">
    <source>
        <dbReference type="SMART" id="SM00709"/>
    </source>
</evidence>
<proteinExistence type="inferred from homology"/>
<comment type="similarity">
    <text evidence="2">Belongs to the ZPR1 family.</text>
</comment>
<feature type="compositionally biased region" description="Basic and acidic residues" evidence="9">
    <location>
        <begin position="439"/>
        <end position="454"/>
    </location>
</feature>
<dbReference type="Gene3D" id="2.60.120.1040">
    <property type="entry name" value="ZPR1, A/B domain"/>
    <property type="match status" value="2"/>
</dbReference>
<dbReference type="EMBL" id="CP069114">
    <property type="protein sequence ID" value="QSS62983.1"/>
    <property type="molecule type" value="Genomic_DNA"/>
</dbReference>
<keyword evidence="6" id="KW-0862">Zinc</keyword>
<dbReference type="OrthoDB" id="308464at2759"/>
<dbReference type="FunFam" id="2.60.120.1040:FF:000003">
    <property type="entry name" value="Zinc finger protein zpr1"/>
    <property type="match status" value="1"/>
</dbReference>
<dbReference type="GO" id="GO:0005634">
    <property type="term" value="C:nucleus"/>
    <property type="evidence" value="ECO:0007669"/>
    <property type="project" value="UniProtKB-SubCell"/>
</dbReference>
<keyword evidence="5" id="KW-0863">Zinc-finger</keyword>
<evidence type="ECO:0000256" key="6">
    <source>
        <dbReference type="ARBA" id="ARBA00022833"/>
    </source>
</evidence>
<dbReference type="AlphaFoldDB" id="A0A8A1ME52"/>
<evidence type="ECO:0000256" key="7">
    <source>
        <dbReference type="ARBA" id="ARBA00023242"/>
    </source>
</evidence>
<dbReference type="VEuPathDB" id="FungiDB:I7I51_00038"/>
<dbReference type="InterPro" id="IPR042452">
    <property type="entry name" value="ZPR1_Znf1/2"/>
</dbReference>
<comment type="subcellular location">
    <subcellularLocation>
        <location evidence="1">Nucleus</location>
    </subcellularLocation>
</comment>
<dbReference type="GO" id="GO:0008270">
    <property type="term" value="F:zinc ion binding"/>
    <property type="evidence" value="ECO:0007669"/>
    <property type="project" value="UniProtKB-KW"/>
</dbReference>
<name>A0A8A1ME52_AJECA</name>
<feature type="compositionally biased region" description="Basic and acidic residues" evidence="9">
    <location>
        <begin position="11"/>
        <end position="22"/>
    </location>
</feature>
<feature type="region of interest" description="Disordered" evidence="9">
    <location>
        <begin position="422"/>
        <end position="467"/>
    </location>
</feature>
<dbReference type="NCBIfam" id="TIGR00310">
    <property type="entry name" value="ZPR1_znf"/>
    <property type="match status" value="2"/>
</dbReference>
<feature type="domain" description="Zinc finger ZPR1-type" evidence="10">
    <location>
        <begin position="248"/>
        <end position="414"/>
    </location>
</feature>
<keyword evidence="3" id="KW-0479">Metal-binding</keyword>
<evidence type="ECO:0000256" key="5">
    <source>
        <dbReference type="ARBA" id="ARBA00022771"/>
    </source>
</evidence>
<evidence type="ECO:0000256" key="2">
    <source>
        <dbReference type="ARBA" id="ARBA00008354"/>
    </source>
</evidence>
<dbReference type="Proteomes" id="UP000663671">
    <property type="component" value="Chromosome 1"/>
</dbReference>
<evidence type="ECO:0000256" key="1">
    <source>
        <dbReference type="ARBA" id="ARBA00004123"/>
    </source>
</evidence>
<keyword evidence="7" id="KW-0539">Nucleus</keyword>
<evidence type="ECO:0000313" key="12">
    <source>
        <dbReference type="Proteomes" id="UP000663671"/>
    </source>
</evidence>
<dbReference type="PANTHER" id="PTHR10876:SF0">
    <property type="entry name" value="ZINC FINGER PROTEIN ZPR1"/>
    <property type="match status" value="1"/>
</dbReference>
<evidence type="ECO:0000256" key="9">
    <source>
        <dbReference type="SAM" id="MobiDB-lite"/>
    </source>
</evidence>
<dbReference type="InterPro" id="IPR004457">
    <property type="entry name" value="Znf_ZPR1"/>
</dbReference>
<feature type="region of interest" description="Disordered" evidence="9">
    <location>
        <begin position="1"/>
        <end position="24"/>
    </location>
</feature>
<dbReference type="PANTHER" id="PTHR10876">
    <property type="entry name" value="ZINC FINGER PROTEIN ZPR1"/>
    <property type="match status" value="1"/>
</dbReference>
<evidence type="ECO:0000256" key="4">
    <source>
        <dbReference type="ARBA" id="ARBA00022737"/>
    </source>
</evidence>
<dbReference type="InterPro" id="IPR042451">
    <property type="entry name" value="ZPR1_A/B_dom"/>
</dbReference>
<protein>
    <submittedName>
        <fullName evidence="11">Zinc finger protein</fullName>
    </submittedName>
</protein>
<dbReference type="InterPro" id="IPR056180">
    <property type="entry name" value="ZPR1_jr_dom"/>
</dbReference>
<dbReference type="InterPro" id="IPR040141">
    <property type="entry name" value="ZPR1"/>
</dbReference>
<accession>A0A8A1ME52</accession>
<keyword evidence="4" id="KW-0677">Repeat</keyword>
<dbReference type="Pfam" id="PF22794">
    <property type="entry name" value="jr-ZPR1"/>
    <property type="match status" value="2"/>
</dbReference>
<dbReference type="FunFam" id="2.20.25.420:FF:000001">
    <property type="entry name" value="Zinc finger protein ZPR1"/>
    <property type="match status" value="1"/>
</dbReference>
<comment type="function">
    <text evidence="8">Acts as a protein folding chaperone for elongation factor 1-alpha.</text>
</comment>
<gene>
    <name evidence="11" type="primary">ZPR1</name>
    <name evidence="11" type="ORF">I7I51_00038</name>
</gene>
<dbReference type="SMART" id="SM00709">
    <property type="entry name" value="Zpr1"/>
    <property type="match status" value="2"/>
</dbReference>
<dbReference type="FunFam" id="2.20.25.420:FF:000002">
    <property type="entry name" value="Zinc finger protein ZPR1"/>
    <property type="match status" value="1"/>
</dbReference>
<dbReference type="Pfam" id="PF03367">
    <property type="entry name" value="Zn_ribbon_ZPR1"/>
    <property type="match status" value="2"/>
</dbReference>
<dbReference type="Gene3D" id="2.20.25.420">
    <property type="entry name" value="ZPR1, zinc finger domain"/>
    <property type="match status" value="2"/>
</dbReference>
<evidence type="ECO:0000313" key="11">
    <source>
        <dbReference type="EMBL" id="QSS62983.1"/>
    </source>
</evidence>
<evidence type="ECO:0000256" key="3">
    <source>
        <dbReference type="ARBA" id="ARBA00022723"/>
    </source>
</evidence>
<evidence type="ECO:0000256" key="8">
    <source>
        <dbReference type="ARBA" id="ARBA00054139"/>
    </source>
</evidence>
<sequence length="467" mass="52177">MDPDPVSAQKQADESDTNNKIEQDDETGLTQLESLCMNCQENGITRLLLIKIPFFRDVLLESFDCSHCQFKNNSIKSAGEIQEQGTRYTLEVTTLQDFQRQVVKGDSAIFRVETLGIEMPKESGQLTTIEGILTKIFSQLEAEQPARKDVDPELHKALDGVIQKLKLMIEGSSFPFTISLDDPSGNSWISPAPHDEKGRYKRHDYPRTREQNEELGLSVESEGKNMTISAGDPNDLDIVDGHVYSLPSECPGCTNVCVVNMQKVNIPHFQEVFIWSTVCEHCGYRTNEVKTGGAIPGQGRRITLEVTGLEDLSRDLLKSATCALRSSELDLSVQPGTLGGRFTTVEGLLTQVRDQLHGQVFETGDEDLAPGDSMQESEKAIWDRFFARLNSAIKGELKFSITLEDPLANSYVQDLYAPEPDPRLKIEDYTRTDEEEEDLGLRDMKTEGYDENTKTETLPPAEADTKL</sequence>
<feature type="domain" description="Zinc finger ZPR1-type" evidence="10">
    <location>
        <begin position="34"/>
        <end position="191"/>
    </location>
</feature>
<feature type="compositionally biased region" description="Basic and acidic residues" evidence="9">
    <location>
        <begin position="422"/>
        <end position="432"/>
    </location>
</feature>
<reference evidence="11" key="1">
    <citation type="submission" date="2021-01" db="EMBL/GenBank/DDBJ databases">
        <title>Chromosome-level genome assembly of a human fungal pathogen reveals clustering of transcriptionally co-regulated genes.</title>
        <authorList>
            <person name="Voorhies M."/>
            <person name="Cohen S."/>
            <person name="Shea T.P."/>
            <person name="Petrus S."/>
            <person name="Munoz J.F."/>
            <person name="Poplawski S."/>
            <person name="Goldman W.E."/>
            <person name="Michael T."/>
            <person name="Cuomo C.A."/>
            <person name="Sil A."/>
            <person name="Beyhan S."/>
        </authorList>
    </citation>
    <scope>NUCLEOTIDE SEQUENCE</scope>
    <source>
        <strain evidence="11">WU24</strain>
    </source>
</reference>